<evidence type="ECO:0000313" key="3">
    <source>
        <dbReference type="EMBL" id="KPC61316.1"/>
    </source>
</evidence>
<dbReference type="InterPro" id="IPR010427">
    <property type="entry name" value="DUF1023"/>
</dbReference>
<feature type="region of interest" description="Disordered" evidence="1">
    <location>
        <begin position="117"/>
        <end position="144"/>
    </location>
</feature>
<reference evidence="4" key="1">
    <citation type="submission" date="2015-07" db="EMBL/GenBank/DDBJ databases">
        <authorList>
            <person name="Ju K.-S."/>
            <person name="Doroghazi J.R."/>
            <person name="Metcalf W.W."/>
        </authorList>
    </citation>
    <scope>NUCLEOTIDE SEQUENCE [LARGE SCALE GENOMIC DNA]</scope>
    <source>
        <strain evidence="4">NRRL ISP-5002</strain>
    </source>
</reference>
<dbReference type="EMBL" id="LGKG01000149">
    <property type="protein sequence ID" value="KPC61316.1"/>
    <property type="molecule type" value="Genomic_DNA"/>
</dbReference>
<keyword evidence="4" id="KW-1185">Reference proteome</keyword>
<sequence>MDFATLKAFKPSEYEGAADGYRAMGDSAERAKDAVDNRIAAGIRHQLEGATATAALGQLKQLARNLHYLQTECGLASTALNGFAFDIEAAKRKLKAAIEDAHAANCTVTSDGSVSYPAGGDKVDGKVPEGGTVEGSPGPWDPSSAAVRRQSINIHPNPNYGKALGFADRIADALQEATEADAKWAPKLRKLRADDDLTVSAADWVDAQKDTGGVREGAEHYLDGIKAPPKGGDPEDNAEWWKHLSADEREAYISLHPASIGAMNGLPAVVRDEANRTVLAETRGQYEMKLNAIPKEPSPQFVPIGARGDMTYNQEWLDWHDKYSERKEYLEEKLKGMRAIQDRFDRTGENGLPEAYLLGFDPDGEGNGRIILANGNPDTADHTGIYIPGTKTDISTIGEDSGDTPSDLKRSENLWNESRRLAPGQKISTITWLDYDAPDNILLEATNDRYAEKGAPILHDFLEGNRKAHQYASGDTGHTTVIGHSYGSTLIGDSAKTASWNETPIPADDVLVAGSPGMQANHAADLGIDPKHMWAMGGGGSDFIVRHGGEGSGLGDNWIIPTDPEFGGNIMTSDAGDHGAFWDAEGGQASLSLKNQSRVVVGRYGDVTLDSKAHW</sequence>
<evidence type="ECO:0000256" key="1">
    <source>
        <dbReference type="SAM" id="MobiDB-lite"/>
    </source>
</evidence>
<organism evidence="3 4">
    <name type="scientific">Streptomyces chattanoogensis</name>
    <dbReference type="NCBI Taxonomy" id="66876"/>
    <lineage>
        <taxon>Bacteria</taxon>
        <taxon>Bacillati</taxon>
        <taxon>Actinomycetota</taxon>
        <taxon>Actinomycetes</taxon>
        <taxon>Kitasatosporales</taxon>
        <taxon>Streptomycetaceae</taxon>
        <taxon>Streptomyces</taxon>
    </lineage>
</organism>
<dbReference type="ESTHER" id="9actn-a0a0n0xv62">
    <property type="family name" value="Duf_1023"/>
</dbReference>
<feature type="domain" description="DUF1023" evidence="2">
    <location>
        <begin position="363"/>
        <end position="538"/>
    </location>
</feature>
<dbReference type="Proteomes" id="UP000037982">
    <property type="component" value="Unassembled WGS sequence"/>
</dbReference>
<dbReference type="Pfam" id="PF06259">
    <property type="entry name" value="Abhydrolase_8"/>
    <property type="match status" value="1"/>
</dbReference>
<dbReference type="PATRIC" id="fig|66876.3.peg.5460"/>
<gene>
    <name evidence="3" type="ORF">ADL29_24920</name>
</gene>
<proteinExistence type="predicted"/>
<name>A0A0N0XV62_9ACTN</name>
<accession>A0A0N0XV62</accession>
<evidence type="ECO:0000313" key="4">
    <source>
        <dbReference type="Proteomes" id="UP000037982"/>
    </source>
</evidence>
<dbReference type="AlphaFoldDB" id="A0A0N0XV62"/>
<comment type="caution">
    <text evidence="3">The sequence shown here is derived from an EMBL/GenBank/DDBJ whole genome shotgun (WGS) entry which is preliminary data.</text>
</comment>
<protein>
    <recommendedName>
        <fullName evidence="2">DUF1023 domain-containing protein</fullName>
    </recommendedName>
</protein>
<evidence type="ECO:0000259" key="2">
    <source>
        <dbReference type="Pfam" id="PF06259"/>
    </source>
</evidence>
<dbReference type="RefSeq" id="WP_053925817.1">
    <property type="nucleotide sequence ID" value="NZ_LGKG01000149.1"/>
</dbReference>